<evidence type="ECO:0000313" key="2">
    <source>
        <dbReference type="Proteomes" id="UP000664357"/>
    </source>
</evidence>
<accession>A0ABV0EXA0</accession>
<dbReference type="Proteomes" id="UP000664357">
    <property type="component" value="Unassembled WGS sequence"/>
</dbReference>
<keyword evidence="2" id="KW-1185">Reference proteome</keyword>
<proteinExistence type="predicted"/>
<organism evidence="1 2">
    <name type="scientific">Candidatus Enterococcus ferrettii</name>
    <dbReference type="NCBI Taxonomy" id="2815324"/>
    <lineage>
        <taxon>Bacteria</taxon>
        <taxon>Bacillati</taxon>
        <taxon>Bacillota</taxon>
        <taxon>Bacilli</taxon>
        <taxon>Lactobacillales</taxon>
        <taxon>Enterococcaceae</taxon>
        <taxon>Enterococcus</taxon>
    </lineage>
</organism>
<reference evidence="1 2" key="1">
    <citation type="submission" date="2021-03" db="EMBL/GenBank/DDBJ databases">
        <authorList>
            <person name="Gilmore M.S."/>
            <person name="Schwartzman J."/>
            <person name="Van Tyne D."/>
            <person name="Martin M."/>
            <person name="Earl A.M."/>
            <person name="Manson A.L."/>
            <person name="Straub T."/>
            <person name="Salamzade R."/>
            <person name="Saavedra J."/>
            <person name="Lebreton F."/>
            <person name="Prichula J."/>
            <person name="Schaufler K."/>
            <person name="Gaca A."/>
            <person name="Sgardioli B."/>
            <person name="Wagenaar J."/>
            <person name="Strong T."/>
        </authorList>
    </citation>
    <scope>NUCLEOTIDE SEQUENCE [LARGE SCALE GENOMIC DNA]</scope>
    <source>
        <strain evidence="1 2">665A</strain>
    </source>
</reference>
<dbReference type="InterPro" id="IPR038201">
    <property type="entry name" value="PrgU-like_sf"/>
</dbReference>
<protein>
    <submittedName>
        <fullName evidence="1">Uncharacterized protein</fullName>
    </submittedName>
</protein>
<gene>
    <name evidence="1" type="ORF">JZO67_005278</name>
</gene>
<dbReference type="EMBL" id="JAFREL020000009">
    <property type="protein sequence ID" value="MEO1773294.1"/>
    <property type="molecule type" value="Genomic_DNA"/>
</dbReference>
<evidence type="ECO:0000313" key="1">
    <source>
        <dbReference type="EMBL" id="MEO1773294.1"/>
    </source>
</evidence>
<dbReference type="RefSeq" id="WP_010760125.1">
    <property type="nucleotide sequence ID" value="NZ_JAFREL020000009.1"/>
</dbReference>
<name>A0ABV0EXA0_9ENTE</name>
<dbReference type="Gene3D" id="2.40.450.10">
    <property type="entry name" value="PUA domain-like domain"/>
    <property type="match status" value="1"/>
</dbReference>
<sequence>MIQKMEVEQATTLFLVLEKKSVNLLFDNKGYLLKIGINVNKFVELTENKSVTEDSIFHVKDIVLLTMNNHKTRIPVKAHGNRGTWHKDKVFQKNGFFFEVEKGVKIHTSDLRYR</sequence>
<comment type="caution">
    <text evidence="1">The sequence shown here is derived from an EMBL/GenBank/DDBJ whole genome shotgun (WGS) entry which is preliminary data.</text>
</comment>
<reference evidence="1 2" key="2">
    <citation type="submission" date="2024-02" db="EMBL/GenBank/DDBJ databases">
        <title>The Genome Sequence of Enterococcus sp. DIV0159.</title>
        <authorList>
            <person name="Earl A."/>
            <person name="Manson A."/>
            <person name="Gilmore M."/>
            <person name="Sanders J."/>
            <person name="Shea T."/>
            <person name="Howe W."/>
            <person name="Livny J."/>
            <person name="Cuomo C."/>
            <person name="Neafsey D."/>
            <person name="Birren B."/>
        </authorList>
    </citation>
    <scope>NUCLEOTIDE SEQUENCE [LARGE SCALE GENOMIC DNA]</scope>
    <source>
        <strain evidence="1 2">665A</strain>
    </source>
</reference>